<dbReference type="InterPro" id="IPR029063">
    <property type="entry name" value="SAM-dependent_MTases_sf"/>
</dbReference>
<dbReference type="Proteomes" id="UP001139648">
    <property type="component" value="Unassembled WGS sequence"/>
</dbReference>
<keyword evidence="2" id="KW-0808">Transferase</keyword>
<organism evidence="2 3">
    <name type="scientific">Nonomuraea thailandensis</name>
    <dbReference type="NCBI Taxonomy" id="1188745"/>
    <lineage>
        <taxon>Bacteria</taxon>
        <taxon>Bacillati</taxon>
        <taxon>Actinomycetota</taxon>
        <taxon>Actinomycetes</taxon>
        <taxon>Streptosporangiales</taxon>
        <taxon>Streptosporangiaceae</taxon>
        <taxon>Nonomuraea</taxon>
    </lineage>
</organism>
<name>A0A9X2GDV3_9ACTN</name>
<dbReference type="EMBL" id="JAMZEB010000001">
    <property type="protein sequence ID" value="MCP2353536.1"/>
    <property type="molecule type" value="Genomic_DNA"/>
</dbReference>
<keyword evidence="3" id="KW-1185">Reference proteome</keyword>
<evidence type="ECO:0000259" key="1">
    <source>
        <dbReference type="Pfam" id="PF13649"/>
    </source>
</evidence>
<dbReference type="CDD" id="cd02440">
    <property type="entry name" value="AdoMet_MTases"/>
    <property type="match status" value="1"/>
</dbReference>
<dbReference type="SUPFAM" id="SSF53335">
    <property type="entry name" value="S-adenosyl-L-methionine-dependent methyltransferases"/>
    <property type="match status" value="1"/>
</dbReference>
<keyword evidence="2" id="KW-0489">Methyltransferase</keyword>
<dbReference type="Gene3D" id="3.40.50.150">
    <property type="entry name" value="Vaccinia Virus protein VP39"/>
    <property type="match status" value="1"/>
</dbReference>
<evidence type="ECO:0000313" key="2">
    <source>
        <dbReference type="EMBL" id="MCP2353536.1"/>
    </source>
</evidence>
<protein>
    <submittedName>
        <fullName evidence="2">SAM-dependent methyltransferase</fullName>
    </submittedName>
</protein>
<dbReference type="GO" id="GO:0032259">
    <property type="term" value="P:methylation"/>
    <property type="evidence" value="ECO:0007669"/>
    <property type="project" value="UniProtKB-KW"/>
</dbReference>
<gene>
    <name evidence="2" type="ORF">HD597_000556</name>
</gene>
<dbReference type="Pfam" id="PF13649">
    <property type="entry name" value="Methyltransf_25"/>
    <property type="match status" value="1"/>
</dbReference>
<feature type="domain" description="Methyltransferase" evidence="1">
    <location>
        <begin position="103"/>
        <end position="200"/>
    </location>
</feature>
<reference evidence="2" key="1">
    <citation type="submission" date="2022-06" db="EMBL/GenBank/DDBJ databases">
        <title>Sequencing the genomes of 1000 actinobacteria strains.</title>
        <authorList>
            <person name="Klenk H.-P."/>
        </authorList>
    </citation>
    <scope>NUCLEOTIDE SEQUENCE</scope>
    <source>
        <strain evidence="2">DSM 46694</strain>
    </source>
</reference>
<dbReference type="GO" id="GO:0008168">
    <property type="term" value="F:methyltransferase activity"/>
    <property type="evidence" value="ECO:0007669"/>
    <property type="project" value="UniProtKB-KW"/>
</dbReference>
<comment type="caution">
    <text evidence="2">The sequence shown here is derived from an EMBL/GenBank/DDBJ whole genome shotgun (WGS) entry which is preliminary data.</text>
</comment>
<proteinExistence type="predicted"/>
<evidence type="ECO:0000313" key="3">
    <source>
        <dbReference type="Proteomes" id="UP001139648"/>
    </source>
</evidence>
<dbReference type="InterPro" id="IPR041698">
    <property type="entry name" value="Methyltransf_25"/>
</dbReference>
<dbReference type="AlphaFoldDB" id="A0A9X2GDV3"/>
<accession>A0A9X2GDV3</accession>
<sequence length="308" mass="32650">MMLLGPDGAWVVVPSSRVAAGGSGDLAVTRDGAQTIIRGALTASHELTAAGYAGLLACGMIGAFVATDGAAASAPASSSRWEARHILAVLRSRSVTPDRGSHVLDVCAGQGRLSLHLLEAGYLLDAIDLSEEALDRLRHEAAGRGLSTRLSTFVTDAANFARPDHYAFAYCAANSLRCLGSRSRVQRHLRMVHRSLTAGGGYLVHVGLSTRPGSATWYGADGRRVDWTVEEIDTRTAETIERVRVTGADSAAAAHDLRVRVLLHGADLAAMAEAAGFTIGALWEEDFTRVAEYELKTAAGNMWVLLEK</sequence>